<reference evidence="2 3" key="1">
    <citation type="submission" date="2014-01" db="EMBL/GenBank/DDBJ databases">
        <title>Complete sequence of plasmid1 of ionizing-radiation resistance bacterium Hymenobacter swuensis DY53.</title>
        <authorList>
            <person name="Jung J.-H."/>
            <person name="Jeong S.-W."/>
            <person name="Joe M.-H."/>
            <person name="Cho y.-j."/>
            <person name="Kim M.-K."/>
            <person name="Lim S.-Y."/>
        </authorList>
    </citation>
    <scope>NUCLEOTIDE SEQUENCE [LARGE SCALE GENOMIC DNA]</scope>
    <source>
        <strain evidence="2 3">DY53</strain>
        <plasmid evidence="2 3">pHsw1</plasmid>
    </source>
</reference>
<organism evidence="2 3">
    <name type="scientific">Hymenobacter swuensis DY53</name>
    <dbReference type="NCBI Taxonomy" id="1227739"/>
    <lineage>
        <taxon>Bacteria</taxon>
        <taxon>Pseudomonadati</taxon>
        <taxon>Bacteroidota</taxon>
        <taxon>Cytophagia</taxon>
        <taxon>Cytophagales</taxon>
        <taxon>Hymenobacteraceae</taxon>
        <taxon>Hymenobacter</taxon>
    </lineage>
</organism>
<dbReference type="RefSeq" id="WP_044000394.1">
    <property type="nucleotide sequence ID" value="NZ_CP007144.1"/>
</dbReference>
<dbReference type="Gene3D" id="3.40.50.2000">
    <property type="entry name" value="Glycogen Phosphorylase B"/>
    <property type="match status" value="1"/>
</dbReference>
<geneLocation type="plasmid" evidence="2 3">
    <name>pHsw1</name>
</geneLocation>
<proteinExistence type="predicted"/>
<dbReference type="InterPro" id="IPR001296">
    <property type="entry name" value="Glyco_trans_1"/>
</dbReference>
<sequence length="414" mass="47259">METRVLITAYAVNPYKGSEDATGWNFLLQAARHQQVVAVTRRNNRPDIERYLLAHPELAARAARIEFRYFDLPAWCRWWKKGPLLSVLYFYMWQLSLALWLCWRRPAVDVVHSLNFHSDWTPSFLWLLGRPLVWGPVGHHPAIPHNHLTRHGRRAYLRDRLLWTMKRGFWRFDPFLRLTRRRAGHVLCVNSTVAPVLGLSGQQSSLVPAVAVELPRLHHTPATPADEFVVMIAGRMVPLKGFDMVITAFARFYRGLGPEEQSRCRLQLIGSGPEEERLHQLLRRHGLEHCARHQAWLPREQVLASYAQASVFFFPSHEGAGMVVPEALSYGVPVLCYANAGPGELVPPASGLKVRYGSFTRNADEFAARLTALLRTPELRAAEATLARRHVAAHHTWNRRGEQLRAIYTHVLAS</sequence>
<dbReference type="PATRIC" id="fig|1227739.3.peg.161"/>
<dbReference type="PANTHER" id="PTHR45947">
    <property type="entry name" value="SULFOQUINOVOSYL TRANSFERASE SQD2"/>
    <property type="match status" value="1"/>
</dbReference>
<dbReference type="InterPro" id="IPR050194">
    <property type="entry name" value="Glycosyltransferase_grp1"/>
</dbReference>
<evidence type="ECO:0000313" key="3">
    <source>
        <dbReference type="Proteomes" id="UP000019423"/>
    </source>
</evidence>
<dbReference type="PANTHER" id="PTHR45947:SF3">
    <property type="entry name" value="SULFOQUINOVOSYL TRANSFERASE SQD2"/>
    <property type="match status" value="1"/>
</dbReference>
<dbReference type="AlphaFoldDB" id="W8F0W5"/>
<dbReference type="eggNOG" id="COG0438">
    <property type="taxonomic scope" value="Bacteria"/>
</dbReference>
<protein>
    <recommendedName>
        <fullName evidence="1">Glycosyl transferase family 1 domain-containing protein</fullName>
    </recommendedName>
</protein>
<dbReference type="SUPFAM" id="SSF53756">
    <property type="entry name" value="UDP-Glycosyltransferase/glycogen phosphorylase"/>
    <property type="match status" value="1"/>
</dbReference>
<dbReference type="KEGG" id="hsw:Hsw_PA0132"/>
<dbReference type="OrthoDB" id="596635at2"/>
<dbReference type="EMBL" id="CP007144">
    <property type="protein sequence ID" value="AHJ95465.1"/>
    <property type="molecule type" value="Genomic_DNA"/>
</dbReference>
<gene>
    <name evidence="2" type="ORF">Hsw_PA0132</name>
</gene>
<dbReference type="HOGENOM" id="CLU_052026_1_0_10"/>
<dbReference type="GO" id="GO:0016758">
    <property type="term" value="F:hexosyltransferase activity"/>
    <property type="evidence" value="ECO:0007669"/>
    <property type="project" value="TreeGrafter"/>
</dbReference>
<keyword evidence="3" id="KW-1185">Reference proteome</keyword>
<accession>W8F0W5</accession>
<dbReference type="Proteomes" id="UP000019423">
    <property type="component" value="Plasmid pHsw1"/>
</dbReference>
<dbReference type="Pfam" id="PF00534">
    <property type="entry name" value="Glycos_transf_1"/>
    <property type="match status" value="1"/>
</dbReference>
<feature type="domain" description="Glycosyl transferase family 1" evidence="1">
    <location>
        <begin position="222"/>
        <end position="382"/>
    </location>
</feature>
<dbReference type="CDD" id="cd03801">
    <property type="entry name" value="GT4_PimA-like"/>
    <property type="match status" value="1"/>
</dbReference>
<keyword evidence="2" id="KW-0614">Plasmid</keyword>
<name>W8F0W5_9BACT</name>
<evidence type="ECO:0000313" key="2">
    <source>
        <dbReference type="EMBL" id="AHJ95465.1"/>
    </source>
</evidence>
<evidence type="ECO:0000259" key="1">
    <source>
        <dbReference type="Pfam" id="PF00534"/>
    </source>
</evidence>